<evidence type="ECO:0000256" key="1">
    <source>
        <dbReference type="SAM" id="SignalP"/>
    </source>
</evidence>
<gene>
    <name evidence="3" type="ORF">U0R22_006940</name>
</gene>
<feature type="domain" description="DUF4142" evidence="2">
    <location>
        <begin position="27"/>
        <end position="159"/>
    </location>
</feature>
<dbReference type="RefSeq" id="WP_322419599.1">
    <property type="nucleotide sequence ID" value="NZ_CP139859.1"/>
</dbReference>
<keyword evidence="4" id="KW-1185">Reference proteome</keyword>
<proteinExistence type="predicted"/>
<dbReference type="InterPro" id="IPR025419">
    <property type="entry name" value="DUF4142"/>
</dbReference>
<feature type="signal peptide" evidence="1">
    <location>
        <begin position="1"/>
        <end position="24"/>
    </location>
</feature>
<evidence type="ECO:0000259" key="2">
    <source>
        <dbReference type="Pfam" id="PF13628"/>
    </source>
</evidence>
<keyword evidence="1" id="KW-0732">Signal</keyword>
<protein>
    <submittedName>
        <fullName evidence="3">DUF4142 domain-containing protein</fullName>
    </submittedName>
</protein>
<dbReference type="Gene3D" id="1.20.1260.10">
    <property type="match status" value="1"/>
</dbReference>
<geneLocation type="plasmid" evidence="3 4">
    <name>pMhuNZP2235a</name>
</geneLocation>
<dbReference type="Proteomes" id="UP001322481">
    <property type="component" value="Plasmid pMhuNZP2235a"/>
</dbReference>
<dbReference type="EMBL" id="CP139859">
    <property type="protein sequence ID" value="WQC02686.1"/>
    <property type="molecule type" value="Genomic_DNA"/>
</dbReference>
<feature type="chain" id="PRO_5046056110" evidence="1">
    <location>
        <begin position="25"/>
        <end position="247"/>
    </location>
</feature>
<reference evidence="3 4" key="1">
    <citation type="submission" date="2023-11" db="EMBL/GenBank/DDBJ databases">
        <authorList>
            <person name="Panchal A.K."/>
            <person name="Meaney J.S."/>
            <person name="Karas B.J."/>
            <person name="diCenzo G.C."/>
        </authorList>
    </citation>
    <scope>NUCLEOTIDE SEQUENCE [LARGE SCALE GENOMIC DNA]</scope>
    <source>
        <strain evidence="3 4">NZP2235</strain>
        <plasmid evidence="3 4">pMhuNZP2235a</plasmid>
    </source>
</reference>
<name>A0ABZ0W285_9HYPH</name>
<sequence length="247" mass="25856">MRNTFRLASLSLVTSLAFALPSLSAETAQGFVTKAAIGGMFEVQSSKVVKDKLQDQTLKDFAQKMISDHGAANAKLESIAGEQKLQVPGDLDASHKSEVDKLKSASAPLDKTYADMQKAAHADAISLFEAYAKDGDNAALKSFASEMLPTLKMHRDIIQKAAAKAPTNESTTPAVATSGINNPAAPVPGANSFTEGQAKSAIEKAGYADVSALKKDDKGIWRGTASKDGKATPVALDYQGNIVAGTQ</sequence>
<dbReference type="PANTHER" id="PTHR38593:SF1">
    <property type="entry name" value="BLR2558 PROTEIN"/>
    <property type="match status" value="1"/>
</dbReference>
<evidence type="ECO:0000313" key="4">
    <source>
        <dbReference type="Proteomes" id="UP001322481"/>
    </source>
</evidence>
<dbReference type="PANTHER" id="PTHR38593">
    <property type="entry name" value="BLR2558 PROTEIN"/>
    <property type="match status" value="1"/>
</dbReference>
<dbReference type="InterPro" id="IPR012347">
    <property type="entry name" value="Ferritin-like"/>
</dbReference>
<evidence type="ECO:0000313" key="3">
    <source>
        <dbReference type="EMBL" id="WQC02686.1"/>
    </source>
</evidence>
<keyword evidence="3" id="KW-0614">Plasmid</keyword>
<accession>A0ABZ0W285</accession>
<organism evidence="3 4">
    <name type="scientific">Mesorhizobium huakuii</name>
    <dbReference type="NCBI Taxonomy" id="28104"/>
    <lineage>
        <taxon>Bacteria</taxon>
        <taxon>Pseudomonadati</taxon>
        <taxon>Pseudomonadota</taxon>
        <taxon>Alphaproteobacteria</taxon>
        <taxon>Hyphomicrobiales</taxon>
        <taxon>Phyllobacteriaceae</taxon>
        <taxon>Mesorhizobium</taxon>
    </lineage>
</organism>
<dbReference type="Pfam" id="PF13628">
    <property type="entry name" value="DUF4142"/>
    <property type="match status" value="1"/>
</dbReference>